<feature type="chain" id="PRO_5038076982" evidence="1">
    <location>
        <begin position="25"/>
        <end position="96"/>
    </location>
</feature>
<evidence type="ECO:0000313" key="3">
    <source>
        <dbReference type="WBParaSite" id="PSAMB.scaffold445size50797.g5879.t1"/>
    </source>
</evidence>
<sequence>MSTFACLAVLATSCLVFLSLRAEARVEDRALVSSALTTCCPPKKRSCCQRAMETDRPLKCGFDQPTAINVTSCLELELWGPTAYNHKRELSELDSH</sequence>
<dbReference type="AlphaFoldDB" id="A0A914WKS6"/>
<accession>A0A914WKS6</accession>
<feature type="signal peptide" evidence="1">
    <location>
        <begin position="1"/>
        <end position="24"/>
    </location>
</feature>
<evidence type="ECO:0000256" key="1">
    <source>
        <dbReference type="SAM" id="SignalP"/>
    </source>
</evidence>
<proteinExistence type="predicted"/>
<dbReference type="Gene3D" id="1.10.150.360">
    <property type="match status" value="1"/>
</dbReference>
<dbReference type="SUPFAM" id="SSF110014">
    <property type="entry name" value="Her-1"/>
    <property type="match status" value="1"/>
</dbReference>
<reference evidence="3" key="1">
    <citation type="submission" date="2022-11" db="UniProtKB">
        <authorList>
            <consortium name="WormBaseParasite"/>
        </authorList>
    </citation>
    <scope>IDENTIFICATION</scope>
</reference>
<organism evidence="2 3">
    <name type="scientific">Plectus sambesii</name>
    <dbReference type="NCBI Taxonomy" id="2011161"/>
    <lineage>
        <taxon>Eukaryota</taxon>
        <taxon>Metazoa</taxon>
        <taxon>Ecdysozoa</taxon>
        <taxon>Nematoda</taxon>
        <taxon>Chromadorea</taxon>
        <taxon>Plectida</taxon>
        <taxon>Plectina</taxon>
        <taxon>Plectoidea</taxon>
        <taxon>Plectidae</taxon>
        <taxon>Plectus</taxon>
    </lineage>
</organism>
<dbReference type="WBParaSite" id="PSAMB.scaffold445size50797.g5879.t1">
    <property type="protein sequence ID" value="PSAMB.scaffold445size50797.g5879.t1"/>
    <property type="gene ID" value="PSAMB.scaffold445size50797.g5879"/>
</dbReference>
<dbReference type="InterPro" id="IPR015313">
    <property type="entry name" value="Her-1"/>
</dbReference>
<dbReference type="InterPro" id="IPR036341">
    <property type="entry name" value="Her-1_sf"/>
</dbReference>
<dbReference type="Pfam" id="PF09232">
    <property type="entry name" value="Caenor_Her-1"/>
    <property type="match status" value="1"/>
</dbReference>
<keyword evidence="1" id="KW-0732">Signal</keyword>
<keyword evidence="2" id="KW-1185">Reference proteome</keyword>
<protein>
    <submittedName>
        <fullName evidence="3">Uncharacterized protein</fullName>
    </submittedName>
</protein>
<evidence type="ECO:0000313" key="2">
    <source>
        <dbReference type="Proteomes" id="UP000887566"/>
    </source>
</evidence>
<name>A0A914WKS6_9BILA</name>
<dbReference type="Proteomes" id="UP000887566">
    <property type="component" value="Unplaced"/>
</dbReference>